<protein>
    <submittedName>
        <fullName evidence="15">Uncharacterized protein</fullName>
    </submittedName>
</protein>
<dbReference type="GO" id="GO:0008270">
    <property type="term" value="F:zinc ion binding"/>
    <property type="evidence" value="ECO:0007669"/>
    <property type="project" value="UniProtKB-KW"/>
</dbReference>
<dbReference type="GO" id="GO:0003700">
    <property type="term" value="F:DNA-binding transcription factor activity"/>
    <property type="evidence" value="ECO:0007669"/>
    <property type="project" value="InterPro"/>
</dbReference>
<dbReference type="InterPro" id="IPR013088">
    <property type="entry name" value="Znf_NHR/GATA"/>
</dbReference>
<evidence type="ECO:0000256" key="11">
    <source>
        <dbReference type="RuleBase" id="RU004334"/>
    </source>
</evidence>
<evidence type="ECO:0000256" key="8">
    <source>
        <dbReference type="ARBA" id="ARBA00023163"/>
    </source>
</evidence>
<keyword evidence="4 11" id="KW-0863">Zinc-finger</keyword>
<comment type="similarity">
    <text evidence="2 11">Belongs to the nuclear hormone receptor family.</text>
</comment>
<keyword evidence="7 11" id="KW-0238">DNA-binding</keyword>
<feature type="domain" description="NR LBD" evidence="13">
    <location>
        <begin position="109"/>
        <end position="341"/>
    </location>
</feature>
<evidence type="ECO:0000313" key="15">
    <source>
        <dbReference type="WBParaSite" id="PSAMB.scaffold3828size16748.g22626.t1"/>
    </source>
</evidence>
<evidence type="ECO:0000256" key="1">
    <source>
        <dbReference type="ARBA" id="ARBA00004123"/>
    </source>
</evidence>
<dbReference type="Gene3D" id="3.30.50.10">
    <property type="entry name" value="Erythroid Transcription Factor GATA-1, subunit A"/>
    <property type="match status" value="1"/>
</dbReference>
<organism evidence="14 15">
    <name type="scientific">Plectus sambesii</name>
    <dbReference type="NCBI Taxonomy" id="2011161"/>
    <lineage>
        <taxon>Eukaryota</taxon>
        <taxon>Metazoa</taxon>
        <taxon>Ecdysozoa</taxon>
        <taxon>Nematoda</taxon>
        <taxon>Chromadorea</taxon>
        <taxon>Plectida</taxon>
        <taxon>Plectina</taxon>
        <taxon>Plectoidea</taxon>
        <taxon>Plectidae</taxon>
        <taxon>Plectus</taxon>
    </lineage>
</organism>
<dbReference type="GO" id="GO:0005634">
    <property type="term" value="C:nucleus"/>
    <property type="evidence" value="ECO:0007669"/>
    <property type="project" value="UniProtKB-SubCell"/>
</dbReference>
<keyword evidence="5 11" id="KW-0862">Zinc</keyword>
<dbReference type="CDD" id="cd06960">
    <property type="entry name" value="NR_DBD_HNF4A"/>
    <property type="match status" value="1"/>
</dbReference>
<evidence type="ECO:0000256" key="5">
    <source>
        <dbReference type="ARBA" id="ARBA00022833"/>
    </source>
</evidence>
<dbReference type="PANTHER" id="PTHR46011">
    <property type="entry name" value="NUCLEAR HORMONE RECEPTOR FAMILY MEMBER NHR-86-RELATED"/>
    <property type="match status" value="1"/>
</dbReference>
<dbReference type="PRINTS" id="PR00047">
    <property type="entry name" value="STROIDFINGER"/>
</dbReference>
<evidence type="ECO:0000256" key="9">
    <source>
        <dbReference type="ARBA" id="ARBA00023170"/>
    </source>
</evidence>
<dbReference type="SUPFAM" id="SSF57716">
    <property type="entry name" value="Glucocorticoid receptor-like (DNA-binding domain)"/>
    <property type="match status" value="1"/>
</dbReference>
<evidence type="ECO:0000256" key="6">
    <source>
        <dbReference type="ARBA" id="ARBA00023015"/>
    </source>
</evidence>
<dbReference type="Gene3D" id="1.10.565.10">
    <property type="entry name" value="Retinoid X Receptor"/>
    <property type="match status" value="1"/>
</dbReference>
<dbReference type="PROSITE" id="PS51030">
    <property type="entry name" value="NUCLEAR_REC_DBD_2"/>
    <property type="match status" value="1"/>
</dbReference>
<evidence type="ECO:0000313" key="14">
    <source>
        <dbReference type="Proteomes" id="UP000887566"/>
    </source>
</evidence>
<dbReference type="InterPro" id="IPR000536">
    <property type="entry name" value="Nucl_hrmn_rcpt_lig-bd"/>
</dbReference>
<keyword evidence="14" id="KW-1185">Reference proteome</keyword>
<name>A0A914WD75_9BILA</name>
<feature type="domain" description="Nuclear receptor" evidence="12">
    <location>
        <begin position="4"/>
        <end position="79"/>
    </location>
</feature>
<dbReference type="Proteomes" id="UP000887566">
    <property type="component" value="Unplaced"/>
</dbReference>
<keyword evidence="8 11" id="KW-0804">Transcription</keyword>
<dbReference type="Pfam" id="PF00105">
    <property type="entry name" value="zf-C4"/>
    <property type="match status" value="1"/>
</dbReference>
<keyword evidence="10 11" id="KW-0539">Nucleus</keyword>
<dbReference type="InterPro" id="IPR049636">
    <property type="entry name" value="HNF4-like_DBD"/>
</dbReference>
<sequence length="341" mass="38887">MKESGPCSVCNVPALGRNFNVLSCAACCAFFRRTIADGRKYLCDGFQECDVTIQVQRVCRYCRFQKCLDIGMLPARVKRSALKANARHIHLSNDAKVPSDVDNLDKLLLKWQDLNNIRRLHYGHRLDGKLTMAPRATTYQNWSLMESSEPGILWEYLSSHVVFQRLNTTDKMALFENFAYFSRSAETALATVKYEGVESNTIYMLDASFVSCKHKAFKRVFAEILYLVDPDFISRVYLPPMLFIIEYLAPAIEAADLSDTEIAALFNLLLWDPANVDLSPEGKLLVDKQRQQLLLNLSQLYEMDGIDIPLRLGNLCLLLAPIKEQAHMRQEANRIIDLSLY</sequence>
<evidence type="ECO:0000256" key="10">
    <source>
        <dbReference type="ARBA" id="ARBA00023242"/>
    </source>
</evidence>
<proteinExistence type="inferred from homology"/>
<dbReference type="Pfam" id="PF00104">
    <property type="entry name" value="Hormone_recep"/>
    <property type="match status" value="1"/>
</dbReference>
<dbReference type="PROSITE" id="PS00031">
    <property type="entry name" value="NUCLEAR_REC_DBD_1"/>
    <property type="match status" value="1"/>
</dbReference>
<dbReference type="GO" id="GO:0000978">
    <property type="term" value="F:RNA polymerase II cis-regulatory region sequence-specific DNA binding"/>
    <property type="evidence" value="ECO:0007669"/>
    <property type="project" value="InterPro"/>
</dbReference>
<keyword evidence="6 11" id="KW-0805">Transcription regulation</keyword>
<reference evidence="15" key="1">
    <citation type="submission" date="2022-11" db="UniProtKB">
        <authorList>
            <consortium name="WormBaseParasite"/>
        </authorList>
    </citation>
    <scope>IDENTIFICATION</scope>
</reference>
<evidence type="ECO:0000259" key="13">
    <source>
        <dbReference type="PROSITE" id="PS51843"/>
    </source>
</evidence>
<evidence type="ECO:0000256" key="3">
    <source>
        <dbReference type="ARBA" id="ARBA00022723"/>
    </source>
</evidence>
<keyword evidence="3 11" id="KW-0479">Metal-binding</keyword>
<keyword evidence="9 11" id="KW-0675">Receptor</keyword>
<dbReference type="InterPro" id="IPR035500">
    <property type="entry name" value="NHR-like_dom_sf"/>
</dbReference>
<dbReference type="SMART" id="SM00399">
    <property type="entry name" value="ZnF_C4"/>
    <property type="match status" value="1"/>
</dbReference>
<dbReference type="AlphaFoldDB" id="A0A914WD75"/>
<dbReference type="PROSITE" id="PS51843">
    <property type="entry name" value="NR_LBD"/>
    <property type="match status" value="1"/>
</dbReference>
<dbReference type="InterPro" id="IPR001628">
    <property type="entry name" value="Znf_hrmn_rcpt"/>
</dbReference>
<comment type="subcellular location">
    <subcellularLocation>
        <location evidence="1 11">Nucleus</location>
    </subcellularLocation>
</comment>
<evidence type="ECO:0000256" key="7">
    <source>
        <dbReference type="ARBA" id="ARBA00023125"/>
    </source>
</evidence>
<evidence type="ECO:0000259" key="12">
    <source>
        <dbReference type="PROSITE" id="PS51030"/>
    </source>
</evidence>
<evidence type="ECO:0000256" key="2">
    <source>
        <dbReference type="ARBA" id="ARBA00005993"/>
    </source>
</evidence>
<evidence type="ECO:0000256" key="4">
    <source>
        <dbReference type="ARBA" id="ARBA00022771"/>
    </source>
</evidence>
<dbReference type="SMART" id="SM00430">
    <property type="entry name" value="HOLI"/>
    <property type="match status" value="1"/>
</dbReference>
<dbReference type="SUPFAM" id="SSF48508">
    <property type="entry name" value="Nuclear receptor ligand-binding domain"/>
    <property type="match status" value="1"/>
</dbReference>
<accession>A0A914WD75</accession>
<dbReference type="WBParaSite" id="PSAMB.scaffold3828size16748.g22626.t1">
    <property type="protein sequence ID" value="PSAMB.scaffold3828size16748.g22626.t1"/>
    <property type="gene ID" value="PSAMB.scaffold3828size16748.g22626"/>
</dbReference>